<feature type="transmembrane region" description="Helical" evidence="7">
    <location>
        <begin position="461"/>
        <end position="480"/>
    </location>
</feature>
<gene>
    <name evidence="8" type="ORF">BD324DRAFT_643551</name>
</gene>
<accession>A0A1Y1U824</accession>
<feature type="transmembrane region" description="Helical" evidence="7">
    <location>
        <begin position="145"/>
        <end position="170"/>
    </location>
</feature>
<protein>
    <recommendedName>
        <fullName evidence="7">Phosphate transporter</fullName>
    </recommendedName>
</protein>
<feature type="transmembrane region" description="Helical" evidence="7">
    <location>
        <begin position="549"/>
        <end position="573"/>
    </location>
</feature>
<dbReference type="OrthoDB" id="260807at2759"/>
<keyword evidence="9" id="KW-1185">Reference proteome</keyword>
<evidence type="ECO:0000256" key="1">
    <source>
        <dbReference type="ARBA" id="ARBA00004141"/>
    </source>
</evidence>
<feature type="transmembrane region" description="Helical" evidence="7">
    <location>
        <begin position="191"/>
        <end position="209"/>
    </location>
</feature>
<dbReference type="Proteomes" id="UP000193218">
    <property type="component" value="Unassembled WGS sequence"/>
</dbReference>
<feature type="transmembrane region" description="Helical" evidence="7">
    <location>
        <begin position="515"/>
        <end position="537"/>
    </location>
</feature>
<keyword evidence="6 7" id="KW-0472">Membrane</keyword>
<dbReference type="GeneID" id="33559365"/>
<feature type="transmembrane region" description="Helical" evidence="7">
    <location>
        <begin position="87"/>
        <end position="105"/>
    </location>
</feature>
<comment type="caution">
    <text evidence="8">The sequence shown here is derived from an EMBL/GenBank/DDBJ whole genome shotgun (WGS) entry which is preliminary data.</text>
</comment>
<evidence type="ECO:0000256" key="5">
    <source>
        <dbReference type="ARBA" id="ARBA00022989"/>
    </source>
</evidence>
<evidence type="ECO:0000313" key="9">
    <source>
        <dbReference type="Proteomes" id="UP000193218"/>
    </source>
</evidence>
<evidence type="ECO:0000256" key="6">
    <source>
        <dbReference type="ARBA" id="ARBA00023136"/>
    </source>
</evidence>
<dbReference type="InterPro" id="IPR001204">
    <property type="entry name" value="Phos_transporter"/>
</dbReference>
<keyword evidence="3 7" id="KW-0592">Phosphate transport</keyword>
<dbReference type="GO" id="GO:0016020">
    <property type="term" value="C:membrane"/>
    <property type="evidence" value="ECO:0007669"/>
    <property type="project" value="UniProtKB-SubCell"/>
</dbReference>
<dbReference type="RefSeq" id="XP_021868469.1">
    <property type="nucleotide sequence ID" value="XM_022017556.1"/>
</dbReference>
<sequence>MAKLHQWDYLFVIGLLFASLDAYNIGANDVANSWATSVASKSLTLRQASFLAAIFEFLGAVLAGSHVTSTIKNGIIGLDAFNDNAGVQLLTFTCAITASASWLMIATRKSWPVSTTYSIISALAGAGVAVSGWDSVQWGWNNGKGLAAIFGGMAIAPALAGGFGAVVFGITKYAVLVRKNSIQKALYISPVYFFTIAVVLTMSIVYKGAPQLNLDDLPQVTIALAIVLTGLVIALLSILFWLPFVHAKVVKKDYTIRWYHFFYGPLLWRRAAPELPSGGGHVPDYRILTSESSETVVSPVYSGLSITEPDLESSLAISPQDTLDTVRPLDATHEAQGGQTKDLKSVPDIEGPWILPRNLWIIVRYRLPKILTHGTSIDIHALQTHGQDEAQQARLRKVHEQSTQYSNETEHLYSFLQVMTACTNSFAHGSNDTANAIGPFAVIYYVWSTGMATEKNTDTPVWQFALLGGILVIGLLTYGYNCMSVLGNRLTLLSPARGMSAELGSSITVLLASQYGIPVSTTMCIVGSTGGVGIMSGGLRAVNWRAFGWIYLGWIITVPVAAVLSGCLLGIILNAPHW</sequence>
<evidence type="ECO:0000313" key="8">
    <source>
        <dbReference type="EMBL" id="ORX34191.1"/>
    </source>
</evidence>
<comment type="subcellular location">
    <subcellularLocation>
        <location evidence="1 7">Membrane</location>
        <topology evidence="1 7">Multi-pass membrane protein</topology>
    </subcellularLocation>
</comment>
<dbReference type="AlphaFoldDB" id="A0A1Y1U824"/>
<dbReference type="InParanoid" id="A0A1Y1U824"/>
<dbReference type="GO" id="GO:0005315">
    <property type="term" value="F:phosphate transmembrane transporter activity"/>
    <property type="evidence" value="ECO:0007669"/>
    <property type="project" value="InterPro"/>
</dbReference>
<keyword evidence="5 7" id="KW-1133">Transmembrane helix</keyword>
<evidence type="ECO:0000256" key="4">
    <source>
        <dbReference type="ARBA" id="ARBA00022692"/>
    </source>
</evidence>
<comment type="function">
    <text evidence="7">Sodium-phosphate symporter.</text>
</comment>
<dbReference type="GO" id="GO:0035435">
    <property type="term" value="P:phosphate ion transmembrane transport"/>
    <property type="evidence" value="ECO:0007669"/>
    <property type="project" value="TreeGrafter"/>
</dbReference>
<evidence type="ECO:0000256" key="2">
    <source>
        <dbReference type="ARBA" id="ARBA00022448"/>
    </source>
</evidence>
<dbReference type="Pfam" id="PF01384">
    <property type="entry name" value="PHO4"/>
    <property type="match status" value="1"/>
</dbReference>
<organism evidence="8 9">
    <name type="scientific">Kockovaella imperatae</name>
    <dbReference type="NCBI Taxonomy" id="4999"/>
    <lineage>
        <taxon>Eukaryota</taxon>
        <taxon>Fungi</taxon>
        <taxon>Dikarya</taxon>
        <taxon>Basidiomycota</taxon>
        <taxon>Agaricomycotina</taxon>
        <taxon>Tremellomycetes</taxon>
        <taxon>Tremellales</taxon>
        <taxon>Cuniculitremaceae</taxon>
        <taxon>Kockovaella</taxon>
    </lineage>
</organism>
<name>A0A1Y1U824_9TREE</name>
<feature type="transmembrane region" description="Helical" evidence="7">
    <location>
        <begin position="221"/>
        <end position="242"/>
    </location>
</feature>
<dbReference type="PANTHER" id="PTHR11101:SF80">
    <property type="entry name" value="PHOSPHATE TRANSPORTER"/>
    <property type="match status" value="1"/>
</dbReference>
<feature type="transmembrane region" description="Helical" evidence="7">
    <location>
        <begin position="6"/>
        <end position="27"/>
    </location>
</feature>
<dbReference type="PANTHER" id="PTHR11101">
    <property type="entry name" value="PHOSPHATE TRANSPORTER"/>
    <property type="match status" value="1"/>
</dbReference>
<dbReference type="EMBL" id="NBSH01000015">
    <property type="protein sequence ID" value="ORX34191.1"/>
    <property type="molecule type" value="Genomic_DNA"/>
</dbReference>
<feature type="transmembrane region" description="Helical" evidence="7">
    <location>
        <begin position="117"/>
        <end position="133"/>
    </location>
</feature>
<comment type="similarity">
    <text evidence="7">Belongs to the inorganic phosphate transporter (PiT) (TC 2.A.20) family.</text>
</comment>
<proteinExistence type="inferred from homology"/>
<keyword evidence="4 7" id="KW-0812">Transmembrane</keyword>
<dbReference type="STRING" id="4999.A0A1Y1U824"/>
<keyword evidence="2 7" id="KW-0813">Transport</keyword>
<evidence type="ECO:0000256" key="7">
    <source>
        <dbReference type="RuleBase" id="RU363058"/>
    </source>
</evidence>
<feature type="transmembrane region" description="Helical" evidence="7">
    <location>
        <begin position="48"/>
        <end position="67"/>
    </location>
</feature>
<reference evidence="8 9" key="1">
    <citation type="submission" date="2017-03" db="EMBL/GenBank/DDBJ databases">
        <title>Widespread Adenine N6-methylation of Active Genes in Fungi.</title>
        <authorList>
            <consortium name="DOE Joint Genome Institute"/>
            <person name="Mondo S.J."/>
            <person name="Dannebaum R.O."/>
            <person name="Kuo R.C."/>
            <person name="Louie K.B."/>
            <person name="Bewick A.J."/>
            <person name="Labutti K."/>
            <person name="Haridas S."/>
            <person name="Kuo A."/>
            <person name="Salamov A."/>
            <person name="Ahrendt S.R."/>
            <person name="Lau R."/>
            <person name="Bowen B.P."/>
            <person name="Lipzen A."/>
            <person name="Sullivan W."/>
            <person name="Andreopoulos W.B."/>
            <person name="Clum A."/>
            <person name="Lindquist E."/>
            <person name="Daum C."/>
            <person name="Northen T.R."/>
            <person name="Ramamoorthy G."/>
            <person name="Schmitz R.J."/>
            <person name="Gryganskyi A."/>
            <person name="Culley D."/>
            <person name="Magnuson J."/>
            <person name="James T.Y."/>
            <person name="O'Malley M.A."/>
            <person name="Stajich J.E."/>
            <person name="Spatafora J.W."/>
            <person name="Visel A."/>
            <person name="Grigoriev I.V."/>
        </authorList>
    </citation>
    <scope>NUCLEOTIDE SEQUENCE [LARGE SCALE GENOMIC DNA]</scope>
    <source>
        <strain evidence="8 9">NRRL Y-17943</strain>
    </source>
</reference>
<evidence type="ECO:0000256" key="3">
    <source>
        <dbReference type="ARBA" id="ARBA00022592"/>
    </source>
</evidence>